<name>A0A839HT43_9BURK</name>
<accession>A0A839HT43</accession>
<comment type="caution">
    <text evidence="1">The sequence shown here is derived from an EMBL/GenBank/DDBJ whole genome shotgun (WGS) entry which is preliminary data.</text>
</comment>
<dbReference type="RefSeq" id="WP_182664866.1">
    <property type="nucleotide sequence ID" value="NZ_JACIVI010000004.1"/>
</dbReference>
<gene>
    <name evidence="1" type="ORF">H4F90_11940</name>
</gene>
<evidence type="ECO:0000313" key="1">
    <source>
        <dbReference type="EMBL" id="MBB1162690.1"/>
    </source>
</evidence>
<keyword evidence="2" id="KW-1185">Reference proteome</keyword>
<dbReference type="Proteomes" id="UP000586093">
    <property type="component" value="Unassembled WGS sequence"/>
</dbReference>
<dbReference type="AlphaFoldDB" id="A0A839HT43"/>
<dbReference type="Pfam" id="PF13481">
    <property type="entry name" value="AAA_25"/>
    <property type="match status" value="1"/>
</dbReference>
<dbReference type="InterPro" id="IPR027417">
    <property type="entry name" value="P-loop_NTPase"/>
</dbReference>
<organism evidence="1 2">
    <name type="scientific">Aquariibacter albus</name>
    <dbReference type="NCBI Taxonomy" id="2759899"/>
    <lineage>
        <taxon>Bacteria</taxon>
        <taxon>Pseudomonadati</taxon>
        <taxon>Pseudomonadota</taxon>
        <taxon>Betaproteobacteria</taxon>
        <taxon>Burkholderiales</taxon>
        <taxon>Sphaerotilaceae</taxon>
        <taxon>Aquariibacter</taxon>
    </lineage>
</organism>
<proteinExistence type="predicted"/>
<dbReference type="Gene3D" id="3.40.50.300">
    <property type="entry name" value="P-loop containing nucleotide triphosphate hydrolases"/>
    <property type="match status" value="1"/>
</dbReference>
<sequence length="294" mass="31165">MSEQALKNPFSSPLNIAHMLRNPPPPLDHVLPGLLAATVGLVVGPGAVSKTMLALQMAIAMATGTPLLGGLVGGAGSRSAAPARVVLVLAEEFAHVVWHRLHAIASVQLAATGIDPDHAAELLNQNLVIHALAGQEQVNLLGECWEKTPAGEMLRRACEGARLVILDPIRDFHNADENNATAMKSLARHIGSYACSTHAAWLLVHHTSRAAALQDYGGSADAARGSTALTNAVRWQLNLSRPTRVTAKQFGLAKEQLHRHVLLDIPKANYFATTDTLVLTRGPHGVLMLAEDAA</sequence>
<dbReference type="SUPFAM" id="SSF52540">
    <property type="entry name" value="P-loop containing nucleoside triphosphate hydrolases"/>
    <property type="match status" value="1"/>
</dbReference>
<evidence type="ECO:0000313" key="2">
    <source>
        <dbReference type="Proteomes" id="UP000586093"/>
    </source>
</evidence>
<dbReference type="EMBL" id="JACIVI010000004">
    <property type="protein sequence ID" value="MBB1162690.1"/>
    <property type="molecule type" value="Genomic_DNA"/>
</dbReference>
<protein>
    <submittedName>
        <fullName evidence="1">AAA family ATPase</fullName>
    </submittedName>
</protein>
<reference evidence="1 2" key="1">
    <citation type="submission" date="2020-08" db="EMBL/GenBank/DDBJ databases">
        <title>Aquariorum lacteus gen. nov., sp. nov., a new member of the family Comamonadaceae, isolated from freshwater aquarium.</title>
        <authorList>
            <person name="Chun S.-J."/>
        </authorList>
    </citation>
    <scope>NUCLEOTIDE SEQUENCE [LARGE SCALE GENOMIC DNA]</scope>
    <source>
        <strain evidence="1 2">SJAQ100</strain>
    </source>
</reference>